<dbReference type="EMBL" id="BK015858">
    <property type="protein sequence ID" value="DAD69961.1"/>
    <property type="molecule type" value="Genomic_DNA"/>
</dbReference>
<sequence length="43" mass="5109">MARTNNTPVDFWLSLRLGEFSQWVKASNALIAEEMEKRKQKRK</sequence>
<organism evidence="1">
    <name type="scientific">Caudovirales sp. ctFWA4</name>
    <dbReference type="NCBI Taxonomy" id="2827628"/>
    <lineage>
        <taxon>Viruses</taxon>
        <taxon>Duplodnaviria</taxon>
        <taxon>Heunggongvirae</taxon>
        <taxon>Uroviricota</taxon>
        <taxon>Caudoviricetes</taxon>
    </lineage>
</organism>
<reference evidence="1" key="1">
    <citation type="journal article" date="2021" name="Proc. Natl. Acad. Sci. U.S.A.">
        <title>A Catalog of Tens of Thousands of Viruses from Human Metagenomes Reveals Hidden Associations with Chronic Diseases.</title>
        <authorList>
            <person name="Tisza M.J."/>
            <person name="Buck C.B."/>
        </authorList>
    </citation>
    <scope>NUCLEOTIDE SEQUENCE</scope>
    <source>
        <strain evidence="1">CtFWA4</strain>
    </source>
</reference>
<evidence type="ECO:0000313" key="1">
    <source>
        <dbReference type="EMBL" id="DAD69961.1"/>
    </source>
</evidence>
<name>A0A8S5LJ79_9CAUD</name>
<proteinExistence type="predicted"/>
<accession>A0A8S5LJ79</accession>
<protein>
    <submittedName>
        <fullName evidence="1">Uncharacterized protein</fullName>
    </submittedName>
</protein>